<dbReference type="GO" id="GO:0035615">
    <property type="term" value="F:clathrin adaptor activity"/>
    <property type="evidence" value="ECO:0007669"/>
    <property type="project" value="TreeGrafter"/>
</dbReference>
<gene>
    <name evidence="8" type="primary">SSS_295g</name>
    <name evidence="8" type="ORF">SSS_295</name>
</gene>
<dbReference type="PANTHER" id="PTHR10407:SF15">
    <property type="entry name" value="HUNTINGTIN INTERACTING PROTEIN 1"/>
    <property type="match status" value="1"/>
</dbReference>
<keyword evidence="5" id="KW-0175">Coiled coil</keyword>
<dbReference type="CDD" id="cd17006">
    <property type="entry name" value="ANTH_N_HIP1_like"/>
    <property type="match status" value="1"/>
</dbReference>
<reference evidence="8" key="2">
    <citation type="submission" date="2020-01" db="EMBL/GenBank/DDBJ databases">
        <authorList>
            <person name="Korhonen P.K.K."/>
            <person name="Guangxu M.G."/>
            <person name="Wang T.W."/>
            <person name="Stroehlein A.J.S."/>
            <person name="Young N.D."/>
            <person name="Ang C.-S.A."/>
            <person name="Fernando D.W.F."/>
            <person name="Lu H.L."/>
            <person name="Taylor S.T."/>
            <person name="Ehtesham M.E.M."/>
            <person name="Najaraj S.H.N."/>
            <person name="Harsha G.H.G."/>
            <person name="Madugundu A.M."/>
            <person name="Renuse S.R."/>
            <person name="Holt D.H."/>
            <person name="Pandey A.P."/>
            <person name="Papenfuss A.P."/>
            <person name="Gasser R.B.G."/>
            <person name="Fischer K.F."/>
        </authorList>
    </citation>
    <scope>NUCLEOTIDE SEQUENCE</scope>
    <source>
        <strain evidence="8">SSS_KF_BRIS2020</strain>
    </source>
</reference>
<feature type="coiled-coil region" evidence="5">
    <location>
        <begin position="438"/>
        <end position="528"/>
    </location>
</feature>
<dbReference type="GO" id="GO:0007015">
    <property type="term" value="P:actin filament organization"/>
    <property type="evidence" value="ECO:0007669"/>
    <property type="project" value="TreeGrafter"/>
</dbReference>
<evidence type="ECO:0000256" key="2">
    <source>
        <dbReference type="ARBA" id="ARBA00010135"/>
    </source>
</evidence>
<comment type="similarity">
    <text evidence="2">Belongs to the SLA2 family.</text>
</comment>
<dbReference type="GO" id="GO:0006897">
    <property type="term" value="P:endocytosis"/>
    <property type="evidence" value="ECO:0007669"/>
    <property type="project" value="InterPro"/>
</dbReference>
<name>A0A834R3H3_SARSC</name>
<dbReference type="GO" id="GO:0032051">
    <property type="term" value="F:clathrin light chain binding"/>
    <property type="evidence" value="ECO:0007669"/>
    <property type="project" value="TreeGrafter"/>
</dbReference>
<dbReference type="Proteomes" id="UP000070412">
    <property type="component" value="Unassembled WGS sequence"/>
</dbReference>
<dbReference type="Pfam" id="PF01608">
    <property type="entry name" value="I_LWEQ"/>
    <property type="match status" value="1"/>
</dbReference>
<evidence type="ECO:0000259" key="6">
    <source>
        <dbReference type="PROSITE" id="PS50942"/>
    </source>
</evidence>
<dbReference type="InterPro" id="IPR013809">
    <property type="entry name" value="ENTH"/>
</dbReference>
<dbReference type="GO" id="GO:0048268">
    <property type="term" value="P:clathrin coat assembly"/>
    <property type="evidence" value="ECO:0007669"/>
    <property type="project" value="TreeGrafter"/>
</dbReference>
<dbReference type="AlphaFoldDB" id="A0A834R3H3"/>
<dbReference type="InterPro" id="IPR030224">
    <property type="entry name" value="Sla2_fam"/>
</dbReference>
<dbReference type="PROSITE" id="PS50942">
    <property type="entry name" value="ENTH"/>
    <property type="match status" value="1"/>
</dbReference>
<dbReference type="SUPFAM" id="SSF109885">
    <property type="entry name" value="I/LWEQ domain"/>
    <property type="match status" value="1"/>
</dbReference>
<reference evidence="9" key="3">
    <citation type="submission" date="2022-06" db="UniProtKB">
        <authorList>
            <consortium name="EnsemblMetazoa"/>
        </authorList>
    </citation>
    <scope>IDENTIFICATION</scope>
</reference>
<dbReference type="SUPFAM" id="SSF48464">
    <property type="entry name" value="ENTH/VHS domain"/>
    <property type="match status" value="1"/>
</dbReference>
<evidence type="ECO:0000313" key="10">
    <source>
        <dbReference type="Proteomes" id="UP000070412"/>
    </source>
</evidence>
<keyword evidence="10" id="KW-1185">Reference proteome</keyword>
<evidence type="ECO:0000256" key="4">
    <source>
        <dbReference type="ARBA" id="ARBA00023203"/>
    </source>
</evidence>
<dbReference type="GO" id="GO:0051015">
    <property type="term" value="F:actin filament binding"/>
    <property type="evidence" value="ECO:0007669"/>
    <property type="project" value="TreeGrafter"/>
</dbReference>
<dbReference type="Pfam" id="PF07651">
    <property type="entry name" value="ANTH"/>
    <property type="match status" value="1"/>
</dbReference>
<evidence type="ECO:0000256" key="5">
    <source>
        <dbReference type="SAM" id="Coils"/>
    </source>
</evidence>
<feature type="domain" description="I/LWEQ" evidence="7">
    <location>
        <begin position="696"/>
        <end position="940"/>
    </location>
</feature>
<protein>
    <submittedName>
        <fullName evidence="8">Huntingtin-interacting protein 1</fullName>
    </submittedName>
</protein>
<comment type="subcellular location">
    <subcellularLocation>
        <location evidence="1">Cytoplasm</location>
    </subcellularLocation>
</comment>
<organism evidence="8">
    <name type="scientific">Sarcoptes scabiei</name>
    <name type="common">Itch mite</name>
    <name type="synonym">Acarus scabiei</name>
    <dbReference type="NCBI Taxonomy" id="52283"/>
    <lineage>
        <taxon>Eukaryota</taxon>
        <taxon>Metazoa</taxon>
        <taxon>Ecdysozoa</taxon>
        <taxon>Arthropoda</taxon>
        <taxon>Chelicerata</taxon>
        <taxon>Arachnida</taxon>
        <taxon>Acari</taxon>
        <taxon>Acariformes</taxon>
        <taxon>Sarcoptiformes</taxon>
        <taxon>Astigmata</taxon>
        <taxon>Psoroptidia</taxon>
        <taxon>Sarcoptoidea</taxon>
        <taxon>Sarcoptidae</taxon>
        <taxon>Sarcoptinae</taxon>
        <taxon>Sarcoptes</taxon>
    </lineage>
</organism>
<dbReference type="GO" id="GO:0030864">
    <property type="term" value="C:cortical actin cytoskeleton"/>
    <property type="evidence" value="ECO:0007669"/>
    <property type="project" value="TreeGrafter"/>
</dbReference>
<dbReference type="FunFam" id="1.20.1410.10:FF:000006">
    <property type="entry name" value="Huntingtin interacting protein"/>
    <property type="match status" value="1"/>
</dbReference>
<dbReference type="Gene3D" id="1.25.40.90">
    <property type="match status" value="1"/>
</dbReference>
<accession>A0A834R3H3</accession>
<feature type="domain" description="ENTH" evidence="6">
    <location>
        <begin position="17"/>
        <end position="145"/>
    </location>
</feature>
<dbReference type="GO" id="GO:0043325">
    <property type="term" value="F:phosphatidylinositol-3,4-bisphosphate binding"/>
    <property type="evidence" value="ECO:0007669"/>
    <property type="project" value="TreeGrafter"/>
</dbReference>
<sequence length="952" mass="109930">MNLHDRVLFPRNSLDVEKDNFEKNFFISVRKAINSNECPIKEKHIRKILIGTFYTKSAHIFWLNARRLQLDANPIVCWKFCHVLHKVLRDGHPQSIPDSYRYRSQLLDLCKMWGLLKQGYGKLIQNYCSLLVNKMDFHFKNPQFPGNLILNGKDQSIIDENNDVEMLFQLCCEIYDYMDEILCLQTSVFGSLDMSRSNSMTSAGQCRLAPLIMCIQDSSQLYDFTVKILFKLHLADSFSALPHQTLDGHRNRFSNQFKLLSSFYHNSSNLQYFKTLIQIPKLPDSPPNFFIQSNLKDHVTPIVIIPNQFCESIEANLLDLNFDDQSDSDRIDDAFSWSQSTNQDDQKENEIQNLKQRINQLEEELQTNKIESEKKILELNEIAAANLKSSESSKDVDELRLRLEEQKATVVKLKDFYNKFRTEHIQLLKTKSESDKSMAMARKSIDELLNKKESLEKQLKEIKNHHNQIQEDENYCRTKMATLQSDYDELAEKHRLLTEQTLRFEERIAQLQNHLNTTTSNLNEEQTKSSKKIFDVSKQFLGILMNKSCMIVEKLVKEDLDLVFLSINCSPQYFSSQIQILIAKFEDLEKIILADSHALFTDNAETLLLFEMALVYYFQFFYMIDCSKTVIKCCADIELSQELSKKCLDLVVENENLANYIAKIDTLAIENSINLIKKILWEIYSLMQIILPNSIARSNQDDDLETLLNKEMELMDNTIQDAVMRIEQIMMTNASNDQFESSIKLEVNEKILTACTALMQAIKRLILDSKNLQFEIASNHKGNFSIKEFYQRNHRWTEGLISAAKTIAADANFLVETADKIVSGLGKFEELMAASQEISASCAQLVVASRVKADSNSENLSNLSKSSKSVLEETGKIIATTKQCSKLIEENVINDFSKLSLHQAKRLEMECQVKVLELENHLDKERLRLASIRRAHYHLSESLCNDENNSIH</sequence>
<dbReference type="SMART" id="SM00307">
    <property type="entry name" value="ILWEQ"/>
    <property type="match status" value="1"/>
</dbReference>
<dbReference type="GO" id="GO:0030136">
    <property type="term" value="C:clathrin-coated vesicle"/>
    <property type="evidence" value="ECO:0007669"/>
    <property type="project" value="TreeGrafter"/>
</dbReference>
<dbReference type="Gene3D" id="1.20.1410.10">
    <property type="entry name" value="I/LWEQ domain"/>
    <property type="match status" value="1"/>
</dbReference>
<dbReference type="InterPro" id="IPR002558">
    <property type="entry name" value="ILWEQ_dom"/>
</dbReference>
<keyword evidence="4" id="KW-0009">Actin-binding</keyword>
<dbReference type="SMART" id="SM00273">
    <property type="entry name" value="ENTH"/>
    <property type="match status" value="1"/>
</dbReference>
<evidence type="ECO:0000259" key="7">
    <source>
        <dbReference type="PROSITE" id="PS50945"/>
    </source>
</evidence>
<dbReference type="InterPro" id="IPR011417">
    <property type="entry name" value="ANTH_dom"/>
</dbReference>
<dbReference type="PROSITE" id="PS50945">
    <property type="entry name" value="I_LWEQ"/>
    <property type="match status" value="1"/>
</dbReference>
<dbReference type="InterPro" id="IPR008942">
    <property type="entry name" value="ENTH_VHS"/>
</dbReference>
<dbReference type="FunFam" id="1.25.40.90:FF:000012">
    <property type="entry name" value="Huntingtin interacting protein 1-related"/>
    <property type="match status" value="1"/>
</dbReference>
<dbReference type="OrthoDB" id="8178130at2759"/>
<evidence type="ECO:0000256" key="1">
    <source>
        <dbReference type="ARBA" id="ARBA00004496"/>
    </source>
</evidence>
<dbReference type="PANTHER" id="PTHR10407">
    <property type="entry name" value="HUNTINGTIN INTERACTING PROTEIN 1"/>
    <property type="match status" value="1"/>
</dbReference>
<dbReference type="EMBL" id="WVUK01000065">
    <property type="protein sequence ID" value="KAF7489005.1"/>
    <property type="molecule type" value="Genomic_DNA"/>
</dbReference>
<dbReference type="EnsemblMetazoa" id="SSS_295s_mrna">
    <property type="protein sequence ID" value="KAF7489005.1"/>
    <property type="gene ID" value="SSS_295"/>
</dbReference>
<evidence type="ECO:0000313" key="9">
    <source>
        <dbReference type="EnsemblMetazoa" id="KAF7489005.1"/>
    </source>
</evidence>
<evidence type="ECO:0000313" key="8">
    <source>
        <dbReference type="EMBL" id="KAF7489005.1"/>
    </source>
</evidence>
<dbReference type="GO" id="GO:0080025">
    <property type="term" value="F:phosphatidylinositol-3,5-bisphosphate binding"/>
    <property type="evidence" value="ECO:0007669"/>
    <property type="project" value="TreeGrafter"/>
</dbReference>
<feature type="coiled-coil region" evidence="5">
    <location>
        <begin position="344"/>
        <end position="378"/>
    </location>
</feature>
<dbReference type="InterPro" id="IPR035964">
    <property type="entry name" value="I/LWEQ_dom_sf"/>
</dbReference>
<proteinExistence type="inferred from homology"/>
<reference evidence="10" key="1">
    <citation type="journal article" date="2020" name="PLoS Negl. Trop. Dis.">
        <title>High-quality nuclear genome for Sarcoptes scabiei-A critical resource for a neglected parasite.</title>
        <authorList>
            <person name="Korhonen P.K."/>
            <person name="Gasser R.B."/>
            <person name="Ma G."/>
            <person name="Wang T."/>
            <person name="Stroehlein A.J."/>
            <person name="Young N.D."/>
            <person name="Ang C.S."/>
            <person name="Fernando D.D."/>
            <person name="Lu H.C."/>
            <person name="Taylor S."/>
            <person name="Reynolds S.L."/>
            <person name="Mofiz E."/>
            <person name="Najaraj S.H."/>
            <person name="Gowda H."/>
            <person name="Madugundu A."/>
            <person name="Renuse S."/>
            <person name="Holt D."/>
            <person name="Pandey A."/>
            <person name="Papenfuss A.T."/>
            <person name="Fischer K."/>
        </authorList>
    </citation>
    <scope>NUCLEOTIDE SEQUENCE [LARGE SCALE GENOMIC DNA]</scope>
</reference>
<keyword evidence="3" id="KW-0963">Cytoplasm</keyword>
<evidence type="ECO:0000256" key="3">
    <source>
        <dbReference type="ARBA" id="ARBA00022490"/>
    </source>
</evidence>